<comment type="function">
    <text evidence="12">Catalyzes the reversible conversion of 3-phosphohydroxypyruvate to phosphoserine and of 3-hydroxy-2-oxo-4-phosphonooxybutanoate to phosphohydroxythreonine.</text>
</comment>
<dbReference type="InterPro" id="IPR015424">
    <property type="entry name" value="PyrdxlP-dep_Trfase"/>
</dbReference>
<comment type="similarity">
    <text evidence="3 12">Belongs to the class-V pyridoxal-phosphate-dependent aminotransferase family. SerC subfamily.</text>
</comment>
<keyword evidence="9 12" id="KW-0718">Serine biosynthesis</keyword>
<reference evidence="15 16" key="1">
    <citation type="submission" date="2020-04" db="EMBL/GenBank/DDBJ databases">
        <authorList>
            <person name="Hitch T.C.A."/>
            <person name="Wylensek D."/>
            <person name="Clavel T."/>
        </authorList>
    </citation>
    <scope>NUCLEOTIDE SEQUENCE [LARGE SCALE GENOMIC DNA]</scope>
    <source>
        <strain evidence="15 16">COR2-253-APC-1A</strain>
    </source>
</reference>
<evidence type="ECO:0000256" key="5">
    <source>
        <dbReference type="ARBA" id="ARBA00022605"/>
    </source>
</evidence>
<dbReference type="InterPro" id="IPR015422">
    <property type="entry name" value="PyrdxlP-dep_Trfase_small"/>
</dbReference>
<evidence type="ECO:0000256" key="1">
    <source>
        <dbReference type="ARBA" id="ARBA00004915"/>
    </source>
</evidence>
<evidence type="ECO:0000256" key="7">
    <source>
        <dbReference type="ARBA" id="ARBA00022898"/>
    </source>
</evidence>
<evidence type="ECO:0000313" key="16">
    <source>
        <dbReference type="Proteomes" id="UP000576225"/>
    </source>
</evidence>
<dbReference type="PANTHER" id="PTHR43247:SF1">
    <property type="entry name" value="PHOSPHOSERINE AMINOTRANSFERASE"/>
    <property type="match status" value="1"/>
</dbReference>
<dbReference type="GO" id="GO:0008615">
    <property type="term" value="P:pyridoxine biosynthetic process"/>
    <property type="evidence" value="ECO:0007669"/>
    <property type="project" value="UniProtKB-UniRule"/>
</dbReference>
<feature type="domain" description="Aminotransferase class V" evidence="14">
    <location>
        <begin position="4"/>
        <end position="349"/>
    </location>
</feature>
<comment type="caution">
    <text evidence="15">The sequence shown here is derived from an EMBL/GenBank/DDBJ whole genome shotgun (WGS) entry which is preliminary data.</text>
</comment>
<dbReference type="Gene3D" id="3.90.1150.10">
    <property type="entry name" value="Aspartate Aminotransferase, domain 1"/>
    <property type="match status" value="1"/>
</dbReference>
<evidence type="ECO:0000256" key="8">
    <source>
        <dbReference type="ARBA" id="ARBA00023096"/>
    </source>
</evidence>
<dbReference type="UniPathway" id="UPA00135">
    <property type="reaction ID" value="UER00197"/>
</dbReference>
<comment type="pathway">
    <text evidence="1 12">Cofactor biosynthesis; pyridoxine 5'-phosphate biosynthesis; pyridoxine 5'-phosphate from D-erythrose 4-phosphate: step 3/5.</text>
</comment>
<dbReference type="PIRSF" id="PIRSF000525">
    <property type="entry name" value="SerC"/>
    <property type="match status" value="1"/>
</dbReference>
<organism evidence="15 16">
    <name type="scientific">Victivallis vadensis</name>
    <dbReference type="NCBI Taxonomy" id="172901"/>
    <lineage>
        <taxon>Bacteria</taxon>
        <taxon>Pseudomonadati</taxon>
        <taxon>Lentisphaerota</taxon>
        <taxon>Lentisphaeria</taxon>
        <taxon>Victivallales</taxon>
        <taxon>Victivallaceae</taxon>
        <taxon>Victivallis</taxon>
    </lineage>
</organism>
<gene>
    <name evidence="12 15" type="primary">serC</name>
    <name evidence="15" type="ORF">HF882_11835</name>
</gene>
<dbReference type="InterPro" id="IPR015421">
    <property type="entry name" value="PyrdxlP-dep_Trfase_major"/>
</dbReference>
<dbReference type="FunFam" id="3.40.640.10:FF:000010">
    <property type="entry name" value="Phosphoserine aminotransferase"/>
    <property type="match status" value="1"/>
</dbReference>
<comment type="catalytic activity">
    <reaction evidence="10 12">
        <text>4-(phosphooxy)-L-threonine + 2-oxoglutarate = (R)-3-hydroxy-2-oxo-4-phosphooxybutanoate + L-glutamate</text>
        <dbReference type="Rhea" id="RHEA:16573"/>
        <dbReference type="ChEBI" id="CHEBI:16810"/>
        <dbReference type="ChEBI" id="CHEBI:29985"/>
        <dbReference type="ChEBI" id="CHEBI:58452"/>
        <dbReference type="ChEBI" id="CHEBI:58538"/>
        <dbReference type="EC" id="2.6.1.52"/>
    </reaction>
</comment>
<keyword evidence="6 12" id="KW-0808">Transferase</keyword>
<dbReference type="InterPro" id="IPR022278">
    <property type="entry name" value="Pser_aminoTfrase"/>
</dbReference>
<evidence type="ECO:0000256" key="6">
    <source>
        <dbReference type="ARBA" id="ARBA00022679"/>
    </source>
</evidence>
<comment type="pathway">
    <text evidence="2 12 13">Amino-acid biosynthesis; L-serine biosynthesis; L-serine from 3-phospho-D-glycerate: step 2/3.</text>
</comment>
<dbReference type="Proteomes" id="UP000576225">
    <property type="component" value="Unassembled WGS sequence"/>
</dbReference>
<evidence type="ECO:0000256" key="13">
    <source>
        <dbReference type="RuleBase" id="RU004505"/>
    </source>
</evidence>
<comment type="cofactor">
    <cofactor evidence="12">
        <name>pyridoxal 5'-phosphate</name>
        <dbReference type="ChEBI" id="CHEBI:597326"/>
    </cofactor>
    <text evidence="12">Binds 1 pyridoxal phosphate per subunit.</text>
</comment>
<dbReference type="SUPFAM" id="SSF53383">
    <property type="entry name" value="PLP-dependent transferases"/>
    <property type="match status" value="1"/>
</dbReference>
<evidence type="ECO:0000256" key="9">
    <source>
        <dbReference type="ARBA" id="ARBA00023299"/>
    </source>
</evidence>
<keyword evidence="4 12" id="KW-0032">Aminotransferase</keyword>
<dbReference type="InterPro" id="IPR020578">
    <property type="entry name" value="Aminotrans_V_PyrdxlP_BS"/>
</dbReference>
<keyword evidence="7 12" id="KW-0663">Pyridoxal phosphate</keyword>
<dbReference type="PANTHER" id="PTHR43247">
    <property type="entry name" value="PHOSPHOSERINE AMINOTRANSFERASE"/>
    <property type="match status" value="1"/>
</dbReference>
<feature type="binding site" evidence="12">
    <location>
        <position position="151"/>
    </location>
    <ligand>
        <name>pyridoxal 5'-phosphate</name>
        <dbReference type="ChEBI" id="CHEBI:597326"/>
    </ligand>
</feature>
<dbReference type="GO" id="GO:0005737">
    <property type="term" value="C:cytoplasm"/>
    <property type="evidence" value="ECO:0007669"/>
    <property type="project" value="UniProtKB-SubCell"/>
</dbReference>
<proteinExistence type="inferred from homology"/>
<dbReference type="GO" id="GO:0004648">
    <property type="term" value="F:O-phospho-L-serine:2-oxoglutarate aminotransferase activity"/>
    <property type="evidence" value="ECO:0007669"/>
    <property type="project" value="UniProtKB-UniRule"/>
</dbReference>
<accession>A0A848AUZ5</accession>
<evidence type="ECO:0000256" key="2">
    <source>
        <dbReference type="ARBA" id="ARBA00005099"/>
    </source>
</evidence>
<feature type="binding site" evidence="12">
    <location>
        <position position="101"/>
    </location>
    <ligand>
        <name>pyridoxal 5'-phosphate</name>
        <dbReference type="ChEBI" id="CHEBI:597326"/>
    </ligand>
</feature>
<dbReference type="GO" id="GO:0030170">
    <property type="term" value="F:pyridoxal phosphate binding"/>
    <property type="evidence" value="ECO:0007669"/>
    <property type="project" value="UniProtKB-UniRule"/>
</dbReference>
<dbReference type="NCBIfam" id="NF003764">
    <property type="entry name" value="PRK05355.1"/>
    <property type="match status" value="1"/>
</dbReference>
<feature type="binding site" evidence="12">
    <location>
        <position position="195"/>
    </location>
    <ligand>
        <name>pyridoxal 5'-phosphate</name>
        <dbReference type="ChEBI" id="CHEBI:597326"/>
    </ligand>
</feature>
<dbReference type="HAMAP" id="MF_00160">
    <property type="entry name" value="SerC_aminotrans_5"/>
    <property type="match status" value="1"/>
</dbReference>
<dbReference type="Pfam" id="PF00266">
    <property type="entry name" value="Aminotran_5"/>
    <property type="match status" value="1"/>
</dbReference>
<feature type="binding site" evidence="12">
    <location>
        <begin position="238"/>
        <end position="239"/>
    </location>
    <ligand>
        <name>pyridoxal 5'-phosphate</name>
        <dbReference type="ChEBI" id="CHEBI:597326"/>
    </ligand>
</feature>
<keyword evidence="5 12" id="KW-0028">Amino-acid biosynthesis</keyword>
<dbReference type="AlphaFoldDB" id="A0A848AUZ5"/>
<dbReference type="UniPathway" id="UPA00244">
    <property type="reaction ID" value="UER00311"/>
</dbReference>
<evidence type="ECO:0000259" key="14">
    <source>
        <dbReference type="Pfam" id="PF00266"/>
    </source>
</evidence>
<feature type="binding site" evidence="12">
    <location>
        <position position="172"/>
    </location>
    <ligand>
        <name>pyridoxal 5'-phosphate</name>
        <dbReference type="ChEBI" id="CHEBI:597326"/>
    </ligand>
</feature>
<keyword evidence="8 12" id="KW-0664">Pyridoxine biosynthesis</keyword>
<comment type="catalytic activity">
    <reaction evidence="11 12 13">
        <text>O-phospho-L-serine + 2-oxoglutarate = 3-phosphooxypyruvate + L-glutamate</text>
        <dbReference type="Rhea" id="RHEA:14329"/>
        <dbReference type="ChEBI" id="CHEBI:16810"/>
        <dbReference type="ChEBI" id="CHEBI:18110"/>
        <dbReference type="ChEBI" id="CHEBI:29985"/>
        <dbReference type="ChEBI" id="CHEBI:57524"/>
        <dbReference type="EC" id="2.6.1.52"/>
    </reaction>
</comment>
<feature type="binding site" evidence="12">
    <location>
        <position position="42"/>
    </location>
    <ligand>
        <name>L-glutamate</name>
        <dbReference type="ChEBI" id="CHEBI:29985"/>
    </ligand>
</feature>
<dbReference type="EMBL" id="JABAEW010000021">
    <property type="protein sequence ID" value="NMD87275.1"/>
    <property type="molecule type" value="Genomic_DNA"/>
</dbReference>
<evidence type="ECO:0000256" key="11">
    <source>
        <dbReference type="ARBA" id="ARBA00049007"/>
    </source>
</evidence>
<dbReference type="EC" id="2.6.1.52" evidence="12"/>
<keyword evidence="12" id="KW-0963">Cytoplasm</keyword>
<evidence type="ECO:0000256" key="10">
    <source>
        <dbReference type="ARBA" id="ARBA00047630"/>
    </source>
</evidence>
<dbReference type="FunFam" id="3.90.1150.10:FF:000006">
    <property type="entry name" value="Phosphoserine aminotransferase"/>
    <property type="match status" value="1"/>
</dbReference>
<dbReference type="PROSITE" id="PS00595">
    <property type="entry name" value="AA_TRANSFER_CLASS_5"/>
    <property type="match status" value="1"/>
</dbReference>
<feature type="modified residue" description="N6-(pyridoxal phosphate)lysine" evidence="12">
    <location>
        <position position="196"/>
    </location>
</feature>
<evidence type="ECO:0000256" key="3">
    <source>
        <dbReference type="ARBA" id="ARBA00006904"/>
    </source>
</evidence>
<protein>
    <recommendedName>
        <fullName evidence="12">Phosphoserine aminotransferase</fullName>
        <ecNumber evidence="12">2.6.1.52</ecNumber>
    </recommendedName>
    <alternativeName>
        <fullName evidence="12">Phosphohydroxythreonine aminotransferase</fullName>
        <shortName evidence="12">PSAT</shortName>
    </alternativeName>
</protein>
<comment type="caution">
    <text evidence="12">Lacks conserved residue(s) required for the propagation of feature annotation.</text>
</comment>
<name>A0A848AUZ5_9BACT</name>
<comment type="subunit">
    <text evidence="12">Homodimer.</text>
</comment>
<dbReference type="InterPro" id="IPR000192">
    <property type="entry name" value="Aminotrans_V_dom"/>
</dbReference>
<comment type="subcellular location">
    <subcellularLocation>
        <location evidence="12">Cytoplasm</location>
    </subcellularLocation>
</comment>
<evidence type="ECO:0000313" key="15">
    <source>
        <dbReference type="EMBL" id="NMD87275.1"/>
    </source>
</evidence>
<evidence type="ECO:0000256" key="4">
    <source>
        <dbReference type="ARBA" id="ARBA00022576"/>
    </source>
</evidence>
<feature type="binding site" evidence="12">
    <location>
        <begin position="76"/>
        <end position="77"/>
    </location>
    <ligand>
        <name>pyridoxal 5'-phosphate</name>
        <dbReference type="ChEBI" id="CHEBI:597326"/>
    </ligand>
</feature>
<dbReference type="Gene3D" id="3.40.640.10">
    <property type="entry name" value="Type I PLP-dependent aspartate aminotransferase-like (Major domain)"/>
    <property type="match status" value="1"/>
</dbReference>
<evidence type="ECO:0000256" key="12">
    <source>
        <dbReference type="HAMAP-Rule" id="MF_00160"/>
    </source>
</evidence>
<sequence>MMAVYNFAAGPAMLPKKVMERAQAEFTNYQNCGSGIMELSHRGKLFQPVIDRAEANIRELLNISDDYAVLFIQGGASMQFCMLAMNLLNGGTADYVDTGVWSNKAAKEAKLFGNVNIVASSREAKYDHIPAADTWKRTADAAYMHITSNNTVAGSQYQVMPTPTPGVPMIADMSSDIMSRVFNVNDFGMFYAGAQKNLGPSGVALVVIRKDLAARTVEEKVPTMLRYSTYIENGSMFNTPPTFAIYMLALVTDWLKELGGVAAIEKINNEKAKYLYDFLDTSDFYKTPVAKADRSRMNVVFRTPSEELDAAFVAEAKKNGLTDLKGHRLVGGCRASIYNAMPMEGVQALVEFMKKFELANK</sequence>
<dbReference type="NCBIfam" id="TIGR01364">
    <property type="entry name" value="serC_1"/>
    <property type="match status" value="1"/>
</dbReference>
<dbReference type="GO" id="GO:0006564">
    <property type="term" value="P:L-serine biosynthetic process"/>
    <property type="evidence" value="ECO:0007669"/>
    <property type="project" value="UniProtKB-UniRule"/>
</dbReference>